<proteinExistence type="predicted"/>
<evidence type="ECO:0000256" key="5">
    <source>
        <dbReference type="SAM" id="Phobius"/>
    </source>
</evidence>
<dbReference type="Pfam" id="PF02238">
    <property type="entry name" value="COX7a"/>
    <property type="match status" value="1"/>
</dbReference>
<name>A0A9P9APR5_9HYPO</name>
<evidence type="ECO:0000256" key="3">
    <source>
        <dbReference type="ARBA" id="ARBA00023128"/>
    </source>
</evidence>
<dbReference type="OrthoDB" id="5511599at2759"/>
<dbReference type="InterPro" id="IPR039297">
    <property type="entry name" value="COX7a"/>
</dbReference>
<feature type="transmembrane region" description="Helical" evidence="5">
    <location>
        <begin position="36"/>
        <end position="56"/>
    </location>
</feature>
<keyword evidence="5" id="KW-0812">Transmembrane</keyword>
<accession>A0A9P9APR5</accession>
<evidence type="ECO:0000313" key="7">
    <source>
        <dbReference type="Proteomes" id="UP000777438"/>
    </source>
</evidence>
<dbReference type="AlphaFoldDB" id="A0A9P9APR5"/>
<keyword evidence="4 5" id="KW-0472">Membrane</keyword>
<organism evidence="6 7">
    <name type="scientific">Thelonectria olida</name>
    <dbReference type="NCBI Taxonomy" id="1576542"/>
    <lineage>
        <taxon>Eukaryota</taxon>
        <taxon>Fungi</taxon>
        <taxon>Dikarya</taxon>
        <taxon>Ascomycota</taxon>
        <taxon>Pezizomycotina</taxon>
        <taxon>Sordariomycetes</taxon>
        <taxon>Hypocreomycetidae</taxon>
        <taxon>Hypocreales</taxon>
        <taxon>Nectriaceae</taxon>
        <taxon>Thelonectria</taxon>
    </lineage>
</organism>
<protein>
    <submittedName>
        <fullName evidence="6">Uncharacterized protein</fullName>
    </submittedName>
</protein>
<sequence>MALINAKNTVPENQRFYQAAYRAHTRVWRINPRSRLLLTPYVILLWGTFSAGLYGAGRKVLGYKTYFGKE</sequence>
<keyword evidence="5" id="KW-1133">Transmembrane helix</keyword>
<reference evidence="6 7" key="1">
    <citation type="journal article" date="2021" name="Nat. Commun.">
        <title>Genetic determinants of endophytism in the Arabidopsis root mycobiome.</title>
        <authorList>
            <person name="Mesny F."/>
            <person name="Miyauchi S."/>
            <person name="Thiergart T."/>
            <person name="Pickel B."/>
            <person name="Atanasova L."/>
            <person name="Karlsson M."/>
            <person name="Huettel B."/>
            <person name="Barry K.W."/>
            <person name="Haridas S."/>
            <person name="Chen C."/>
            <person name="Bauer D."/>
            <person name="Andreopoulos W."/>
            <person name="Pangilinan J."/>
            <person name="LaButti K."/>
            <person name="Riley R."/>
            <person name="Lipzen A."/>
            <person name="Clum A."/>
            <person name="Drula E."/>
            <person name="Henrissat B."/>
            <person name="Kohler A."/>
            <person name="Grigoriev I.V."/>
            <person name="Martin F.M."/>
            <person name="Hacquard S."/>
        </authorList>
    </citation>
    <scope>NUCLEOTIDE SEQUENCE [LARGE SCALE GENOMIC DNA]</scope>
    <source>
        <strain evidence="6 7">MPI-CAGE-CH-0241</strain>
    </source>
</reference>
<dbReference type="GO" id="GO:0005743">
    <property type="term" value="C:mitochondrial inner membrane"/>
    <property type="evidence" value="ECO:0007669"/>
    <property type="project" value="UniProtKB-SubCell"/>
</dbReference>
<evidence type="ECO:0000256" key="1">
    <source>
        <dbReference type="ARBA" id="ARBA00004273"/>
    </source>
</evidence>
<comment type="caution">
    <text evidence="6">The sequence shown here is derived from an EMBL/GenBank/DDBJ whole genome shotgun (WGS) entry which is preliminary data.</text>
</comment>
<keyword evidence="7" id="KW-1185">Reference proteome</keyword>
<keyword evidence="3" id="KW-0496">Mitochondrion</keyword>
<comment type="subcellular location">
    <subcellularLocation>
        <location evidence="1">Mitochondrion inner membrane</location>
    </subcellularLocation>
</comment>
<gene>
    <name evidence="6" type="ORF">B0T10DRAFT_606434</name>
</gene>
<dbReference type="Proteomes" id="UP000777438">
    <property type="component" value="Unassembled WGS sequence"/>
</dbReference>
<dbReference type="EMBL" id="JAGPYM010000010">
    <property type="protein sequence ID" value="KAH6889997.1"/>
    <property type="molecule type" value="Genomic_DNA"/>
</dbReference>
<evidence type="ECO:0000256" key="2">
    <source>
        <dbReference type="ARBA" id="ARBA00022792"/>
    </source>
</evidence>
<evidence type="ECO:0000313" key="6">
    <source>
        <dbReference type="EMBL" id="KAH6889997.1"/>
    </source>
</evidence>
<evidence type="ECO:0000256" key="4">
    <source>
        <dbReference type="ARBA" id="ARBA00023136"/>
    </source>
</evidence>
<keyword evidence="2" id="KW-0999">Mitochondrion inner membrane</keyword>